<evidence type="ECO:0000256" key="4">
    <source>
        <dbReference type="ARBA" id="ARBA00023128"/>
    </source>
</evidence>
<evidence type="ECO:0000256" key="3">
    <source>
        <dbReference type="ARBA" id="ARBA00008507"/>
    </source>
</evidence>
<feature type="region of interest" description="Disordered" evidence="5">
    <location>
        <begin position="388"/>
        <end position="444"/>
    </location>
</feature>
<evidence type="ECO:0000256" key="2">
    <source>
        <dbReference type="ARBA" id="ARBA00004173"/>
    </source>
</evidence>
<organism evidence="8 9">
    <name type="scientific">Lachnellula willkommii</name>
    <dbReference type="NCBI Taxonomy" id="215461"/>
    <lineage>
        <taxon>Eukaryota</taxon>
        <taxon>Fungi</taxon>
        <taxon>Dikarya</taxon>
        <taxon>Ascomycota</taxon>
        <taxon>Pezizomycotina</taxon>
        <taxon>Leotiomycetes</taxon>
        <taxon>Helotiales</taxon>
        <taxon>Lachnaceae</taxon>
        <taxon>Lachnellula</taxon>
    </lineage>
</organism>
<evidence type="ECO:0000259" key="7">
    <source>
        <dbReference type="Pfam" id="PF14881"/>
    </source>
</evidence>
<keyword evidence="9" id="KW-1185">Reference proteome</keyword>
<dbReference type="PANTHER" id="PTHR13391">
    <property type="entry name" value="MITOCHONDRIAL DISTRIBUTION REGULATOR MISATO"/>
    <property type="match status" value="1"/>
</dbReference>
<dbReference type="Gene3D" id="3.40.50.1440">
    <property type="entry name" value="Tubulin/FtsZ, GTPase domain"/>
    <property type="match status" value="1"/>
</dbReference>
<dbReference type="Proteomes" id="UP000315522">
    <property type="component" value="Unassembled WGS sequence"/>
</dbReference>
<reference evidence="8 9" key="1">
    <citation type="submission" date="2018-05" db="EMBL/GenBank/DDBJ databases">
        <title>Genome sequencing and assembly of the regulated plant pathogen Lachnellula willkommii and related sister species for the development of diagnostic species identification markers.</title>
        <authorList>
            <person name="Giroux E."/>
            <person name="Bilodeau G."/>
        </authorList>
    </citation>
    <scope>NUCLEOTIDE SEQUENCE [LARGE SCALE GENOMIC DNA]</scope>
    <source>
        <strain evidence="8 9">CBS 172.35</strain>
    </source>
</reference>
<dbReference type="GO" id="GO:0007005">
    <property type="term" value="P:mitochondrion organization"/>
    <property type="evidence" value="ECO:0007669"/>
    <property type="project" value="InterPro"/>
</dbReference>
<dbReference type="InterPro" id="IPR049942">
    <property type="entry name" value="DML1/Misato"/>
</dbReference>
<evidence type="ECO:0000313" key="9">
    <source>
        <dbReference type="Proteomes" id="UP000315522"/>
    </source>
</evidence>
<dbReference type="CDD" id="cd06060">
    <property type="entry name" value="misato"/>
    <property type="match status" value="1"/>
</dbReference>
<dbReference type="GO" id="GO:0005739">
    <property type="term" value="C:mitochondrion"/>
    <property type="evidence" value="ECO:0007669"/>
    <property type="project" value="UniProtKB-SubCell"/>
</dbReference>
<dbReference type="PANTHER" id="PTHR13391:SF0">
    <property type="entry name" value="PROTEIN MISATO HOMOLOG 1"/>
    <property type="match status" value="1"/>
</dbReference>
<dbReference type="InterPro" id="IPR029209">
    <property type="entry name" value="DML1/Misato_tubulin"/>
</dbReference>
<keyword evidence="4" id="KW-0496">Mitochondrion</keyword>
<name>A0A559MJB3_9HELO</name>
<sequence length="542" mass="61052">MHEIITLQLGQRSNYLATHFWNTQARSQPFLHFAVESYFTYSPDQDTLVDHDIHFRPGIGADGTETFTPRTLIYDLKGGFGSMRKINALYEVDEPAVPQGLWNGPTVVQRQTAIQQNEYQRSLEEGVAPPQLTSESVKYWSDFNRVFFHPRSIVQLNEFELNSTLMPFENWNLGEELFNSLDKEHDLLDRDLRYFAEEADQMQCIQLMAGIDDAWGGFAARYLDRIRDEYGKTSVLFWGIEDSIKTIPREKRFLKLSNTARSISEIAPQASLFVPMTTPSSSLPSYVTLDTHSPWQISGLLSTAMESMSLPSRLKVQSSARQTFDQLSNAVNVNGNQTITRLRMTIDQELAINGHGHSQVVGGVGQMGGSRVPLGNGHVNDSILNQEDEPKTFDMDFFPTETDEQSRTRRSRKPHVFGQVENSRENHDQQQTQIIGEDEGHERARRRAAGLPIIQRTKIPVSFPLLDSFPHIFAQTSTTAPSLAVSTSLSTDTSVALRVKSLQNIVNRAISVDEREALSNSLGEIAEAYEEGWDSGTDEDDD</sequence>
<proteinExistence type="inferred from homology"/>
<accession>A0A559MJB3</accession>
<dbReference type="AlphaFoldDB" id="A0A559MJB3"/>
<feature type="domain" description="DML1/Misato tubulin" evidence="7">
    <location>
        <begin position="129"/>
        <end position="314"/>
    </location>
</feature>
<comment type="caution">
    <text evidence="8">The sequence shown here is derived from an EMBL/GenBank/DDBJ whole genome shotgun (WGS) entry which is preliminary data.</text>
</comment>
<feature type="domain" description="Misato Segment II tubulin-like" evidence="6">
    <location>
        <begin position="2"/>
        <end position="125"/>
    </location>
</feature>
<evidence type="ECO:0000313" key="8">
    <source>
        <dbReference type="EMBL" id="TVY93039.1"/>
    </source>
</evidence>
<comment type="subcellular location">
    <subcellularLocation>
        <location evidence="2">Mitochondrion</location>
    </subcellularLocation>
</comment>
<evidence type="ECO:0000259" key="6">
    <source>
        <dbReference type="Pfam" id="PF10644"/>
    </source>
</evidence>
<dbReference type="EMBL" id="QGML01000196">
    <property type="protein sequence ID" value="TVY93039.1"/>
    <property type="molecule type" value="Genomic_DNA"/>
</dbReference>
<protein>
    <submittedName>
        <fullName evidence="8">Protein dml-1</fullName>
    </submittedName>
</protein>
<evidence type="ECO:0000256" key="5">
    <source>
        <dbReference type="SAM" id="MobiDB-lite"/>
    </source>
</evidence>
<comment type="function">
    <text evidence="1">Involved in the partitioning of the mitochondrial organelle and mitochondrial DNA (mtDNA) inheritance.</text>
</comment>
<dbReference type="SUPFAM" id="SSF52490">
    <property type="entry name" value="Tubulin nucleotide-binding domain-like"/>
    <property type="match status" value="1"/>
</dbReference>
<comment type="similarity">
    <text evidence="3">Belongs to the misato family.</text>
</comment>
<dbReference type="InterPro" id="IPR036525">
    <property type="entry name" value="Tubulin/FtsZ_GTPase_sf"/>
</dbReference>
<dbReference type="Pfam" id="PF10644">
    <property type="entry name" value="Misat_Tub_SegII"/>
    <property type="match status" value="1"/>
</dbReference>
<gene>
    <name evidence="8" type="primary">dml-1</name>
    <name evidence="8" type="ORF">LAWI1_G001632</name>
</gene>
<dbReference type="Pfam" id="PF14881">
    <property type="entry name" value="Tubulin_3"/>
    <property type="match status" value="1"/>
</dbReference>
<evidence type="ECO:0000256" key="1">
    <source>
        <dbReference type="ARBA" id="ARBA00003757"/>
    </source>
</evidence>
<dbReference type="InterPro" id="IPR019605">
    <property type="entry name" value="Misato_II_tubulin-like"/>
</dbReference>